<evidence type="ECO:0000259" key="10">
    <source>
        <dbReference type="Pfam" id="PF00155"/>
    </source>
</evidence>
<dbReference type="PROSITE" id="PS00105">
    <property type="entry name" value="AA_TRANSFER_CLASS_1"/>
    <property type="match status" value="1"/>
</dbReference>
<dbReference type="UniPathway" id="UPA00148"/>
<keyword evidence="6" id="KW-0663">Pyridoxal phosphate</keyword>
<proteinExistence type="predicted"/>
<dbReference type="Gene3D" id="3.40.640.10">
    <property type="entry name" value="Type I PLP-dependent aspartate aminotransferase-like (Major domain)"/>
    <property type="match status" value="1"/>
</dbReference>
<dbReference type="EMBL" id="SLVV01000011">
    <property type="protein sequence ID" value="TCN22325.1"/>
    <property type="molecule type" value="Genomic_DNA"/>
</dbReference>
<evidence type="ECO:0000256" key="4">
    <source>
        <dbReference type="ARBA" id="ARBA00012285"/>
    </source>
</evidence>
<dbReference type="EC" id="4.1.1.81" evidence="4"/>
<comment type="catalytic activity">
    <reaction evidence="9">
        <text>O-phospho-L-threonine + H(+) = (R)-1-aminopropan-2-yl phosphate + CO2</text>
        <dbReference type="Rhea" id="RHEA:11492"/>
        <dbReference type="ChEBI" id="CHEBI:15378"/>
        <dbReference type="ChEBI" id="CHEBI:16526"/>
        <dbReference type="ChEBI" id="CHEBI:58563"/>
        <dbReference type="ChEBI" id="CHEBI:58675"/>
        <dbReference type="EC" id="4.1.1.81"/>
    </reaction>
</comment>
<feature type="domain" description="Aminotransferase class I/classII large" evidence="10">
    <location>
        <begin position="26"/>
        <end position="344"/>
    </location>
</feature>
<dbReference type="InterPro" id="IPR015421">
    <property type="entry name" value="PyrdxlP-dep_Trfase_major"/>
</dbReference>
<comment type="caution">
    <text evidence="11">The sequence shown here is derived from an EMBL/GenBank/DDBJ whole genome shotgun (WGS) entry which is preliminary data.</text>
</comment>
<dbReference type="InterPro" id="IPR005860">
    <property type="entry name" value="CobD"/>
</dbReference>
<accession>A0A4R2B7R0</accession>
<evidence type="ECO:0000256" key="8">
    <source>
        <dbReference type="ARBA" id="ARBA00029996"/>
    </source>
</evidence>
<dbReference type="Proteomes" id="UP000295689">
    <property type="component" value="Unassembled WGS sequence"/>
</dbReference>
<dbReference type="RefSeq" id="WP_132010135.1">
    <property type="nucleotide sequence ID" value="NZ_JABUHM010000013.1"/>
</dbReference>
<keyword evidence="7" id="KW-0456">Lyase</keyword>
<dbReference type="GO" id="GO:0009236">
    <property type="term" value="P:cobalamin biosynthetic process"/>
    <property type="evidence" value="ECO:0007669"/>
    <property type="project" value="UniProtKB-UniPathway"/>
</dbReference>
<evidence type="ECO:0000256" key="3">
    <source>
        <dbReference type="ARBA" id="ARBA00004953"/>
    </source>
</evidence>
<evidence type="ECO:0000313" key="11">
    <source>
        <dbReference type="EMBL" id="TCN22325.1"/>
    </source>
</evidence>
<gene>
    <name evidence="11" type="ORF">EV146_111165</name>
</gene>
<evidence type="ECO:0000313" key="12">
    <source>
        <dbReference type="Proteomes" id="UP000295689"/>
    </source>
</evidence>
<sequence>MKWPQHGSNPQYLFDALELPLPEQRIDFSANINPQGPPPILKENWSQLFAAVTDYPDPKGKELKEKLAEKEGLHTDQILLGNGGAEIISLVGRFLSGRRVVIVQPAFSEYEAACRVNGCNVDYHQLVPDRWEWRDLDLSNKLGRSDALFLCNPNNPTGVCYPKSVVAGLLKECEENECFLVIDEAFYDFLPDYDSLVPFINENPHLLIIRSMTKMFAIPGLRLGYLVGAPSMIRKLEALQPHWSINALALQAGEWCLESESFVRETRELIERERTRLFAFYQEKGFLVSPSSVNFYLLKDPSLKDQLPFFRFLLEKGMIPRHTMNFPGVEGGWLRFAIKGSRENSILMEAIAEWQNHRRSFL</sequence>
<dbReference type="InterPro" id="IPR004838">
    <property type="entry name" value="NHTrfase_class1_PyrdxlP-BS"/>
</dbReference>
<comment type="pathway">
    <text evidence="3">Cofactor biosynthesis; adenosylcobalamin biosynthesis.</text>
</comment>
<dbReference type="InterPro" id="IPR015424">
    <property type="entry name" value="PyrdxlP-dep_Trfase"/>
</dbReference>
<name>A0A4R2B7R0_9BACI</name>
<dbReference type="Gene3D" id="3.90.1150.10">
    <property type="entry name" value="Aspartate Aminotransferase, domain 1"/>
    <property type="match status" value="1"/>
</dbReference>
<evidence type="ECO:0000256" key="5">
    <source>
        <dbReference type="ARBA" id="ARBA00022573"/>
    </source>
</evidence>
<dbReference type="CDD" id="cd00609">
    <property type="entry name" value="AAT_like"/>
    <property type="match status" value="1"/>
</dbReference>
<evidence type="ECO:0000256" key="7">
    <source>
        <dbReference type="ARBA" id="ARBA00023239"/>
    </source>
</evidence>
<evidence type="ECO:0000256" key="6">
    <source>
        <dbReference type="ARBA" id="ARBA00022898"/>
    </source>
</evidence>
<dbReference type="GO" id="GO:0030170">
    <property type="term" value="F:pyridoxal phosphate binding"/>
    <property type="evidence" value="ECO:0007669"/>
    <property type="project" value="InterPro"/>
</dbReference>
<comment type="function">
    <text evidence="2">Decarboxylates L-threonine-O-3-phosphate to yield (R)-1-amino-2-propanol O-2-phosphate, the precursor for the linkage between the nucleotide loop and the corrin ring in cobalamin.</text>
</comment>
<evidence type="ECO:0000256" key="9">
    <source>
        <dbReference type="ARBA" id="ARBA00048531"/>
    </source>
</evidence>
<protein>
    <recommendedName>
        <fullName evidence="4">threonine-phosphate decarboxylase</fullName>
        <ecNumber evidence="4">4.1.1.81</ecNumber>
    </recommendedName>
    <alternativeName>
        <fullName evidence="8">L-threonine-O-3-phosphate decarboxylase</fullName>
    </alternativeName>
</protein>
<dbReference type="AlphaFoldDB" id="A0A4R2B7R0"/>
<dbReference type="PANTHER" id="PTHR42885">
    <property type="entry name" value="HISTIDINOL-PHOSPHATE AMINOTRANSFERASE-RELATED"/>
    <property type="match status" value="1"/>
</dbReference>
<dbReference type="InterPro" id="IPR015422">
    <property type="entry name" value="PyrdxlP-dep_Trfase_small"/>
</dbReference>
<dbReference type="Pfam" id="PF00155">
    <property type="entry name" value="Aminotran_1_2"/>
    <property type="match status" value="1"/>
</dbReference>
<dbReference type="NCBIfam" id="TIGR01140">
    <property type="entry name" value="L_thr_O3P_dcar"/>
    <property type="match status" value="1"/>
</dbReference>
<organism evidence="11 12">
    <name type="scientific">Mesobacillus foraminis</name>
    <dbReference type="NCBI Taxonomy" id="279826"/>
    <lineage>
        <taxon>Bacteria</taxon>
        <taxon>Bacillati</taxon>
        <taxon>Bacillota</taxon>
        <taxon>Bacilli</taxon>
        <taxon>Bacillales</taxon>
        <taxon>Bacillaceae</taxon>
        <taxon>Mesobacillus</taxon>
    </lineage>
</organism>
<keyword evidence="5" id="KW-0169">Cobalamin biosynthesis</keyword>
<dbReference type="PANTHER" id="PTHR42885:SF1">
    <property type="entry name" value="THREONINE-PHOSPHATE DECARBOXYLASE"/>
    <property type="match status" value="1"/>
</dbReference>
<evidence type="ECO:0000256" key="1">
    <source>
        <dbReference type="ARBA" id="ARBA00001933"/>
    </source>
</evidence>
<keyword evidence="12" id="KW-1185">Reference proteome</keyword>
<comment type="cofactor">
    <cofactor evidence="1">
        <name>pyridoxal 5'-phosphate</name>
        <dbReference type="ChEBI" id="CHEBI:597326"/>
    </cofactor>
</comment>
<reference evidence="11 12" key="1">
    <citation type="journal article" date="2015" name="Stand. Genomic Sci.">
        <title>Genomic Encyclopedia of Bacterial and Archaeal Type Strains, Phase III: the genomes of soil and plant-associated and newly described type strains.</title>
        <authorList>
            <person name="Whitman W.B."/>
            <person name="Woyke T."/>
            <person name="Klenk H.P."/>
            <person name="Zhou Y."/>
            <person name="Lilburn T.G."/>
            <person name="Beck B.J."/>
            <person name="De Vos P."/>
            <person name="Vandamme P."/>
            <person name="Eisen J.A."/>
            <person name="Garrity G."/>
            <person name="Hugenholtz P."/>
            <person name="Kyrpides N.C."/>
        </authorList>
    </citation>
    <scope>NUCLEOTIDE SEQUENCE [LARGE SCALE GENOMIC DNA]</scope>
    <source>
        <strain evidence="11 12">CV53</strain>
    </source>
</reference>
<evidence type="ECO:0000256" key="2">
    <source>
        <dbReference type="ARBA" id="ARBA00003444"/>
    </source>
</evidence>
<dbReference type="InterPro" id="IPR004839">
    <property type="entry name" value="Aminotransferase_I/II_large"/>
</dbReference>
<dbReference type="GO" id="GO:0048472">
    <property type="term" value="F:threonine-phosphate decarboxylase activity"/>
    <property type="evidence" value="ECO:0007669"/>
    <property type="project" value="UniProtKB-EC"/>
</dbReference>
<dbReference type="SUPFAM" id="SSF53383">
    <property type="entry name" value="PLP-dependent transferases"/>
    <property type="match status" value="1"/>
</dbReference>